<evidence type="ECO:0000313" key="5">
    <source>
        <dbReference type="Proteomes" id="UP000775872"/>
    </source>
</evidence>
<evidence type="ECO:0000259" key="3">
    <source>
        <dbReference type="Pfam" id="PF20684"/>
    </source>
</evidence>
<evidence type="ECO:0000256" key="1">
    <source>
        <dbReference type="SAM" id="MobiDB-lite"/>
    </source>
</evidence>
<dbReference type="AlphaFoldDB" id="A0A9N9YV46"/>
<keyword evidence="2" id="KW-0472">Membrane</keyword>
<gene>
    <name evidence="4" type="ORF">CSOL1703_00011864</name>
</gene>
<feature type="transmembrane region" description="Helical" evidence="2">
    <location>
        <begin position="155"/>
        <end position="175"/>
    </location>
</feature>
<feature type="transmembrane region" description="Helical" evidence="2">
    <location>
        <begin position="72"/>
        <end position="92"/>
    </location>
</feature>
<evidence type="ECO:0000256" key="2">
    <source>
        <dbReference type="SAM" id="Phobius"/>
    </source>
</evidence>
<comment type="caution">
    <text evidence="4">The sequence shown here is derived from an EMBL/GenBank/DDBJ whole genome shotgun (WGS) entry which is preliminary data.</text>
</comment>
<keyword evidence="2" id="KW-0812">Transmembrane</keyword>
<reference evidence="5" key="1">
    <citation type="submission" date="2019-06" db="EMBL/GenBank/DDBJ databases">
        <authorList>
            <person name="Broberg M."/>
        </authorList>
    </citation>
    <scope>NUCLEOTIDE SEQUENCE [LARGE SCALE GENOMIC DNA]</scope>
</reference>
<feature type="domain" description="Rhodopsin" evidence="3">
    <location>
        <begin position="66"/>
        <end position="193"/>
    </location>
</feature>
<keyword evidence="2" id="KW-1133">Transmembrane helix</keyword>
<sequence length="345" mass="38298">MVEGFVEAFTAEPHPAGDPLPVAVRGTGGPSLGYGLGVTITALLTFLGSASLLICFGGCLFCRKHRVQAHDVIGLLAAVPFCAMLWCGYEKLNAHIFLTPQSNMSREALGQLFFLSFVGTMMFYAICILAKCAILLQWARGLFYRGVSPAASRTCYILIVLILGYFPAIITFLSLRCRPLEKAFSPWIPVSRTTNAPVAFTTQVLWAQRSRKVMWEVWVAYSIGFLGVGCAVGQLQALHRDRNRDEGSNLISEIYLWELAECTIVLMIFCLPTLQSLVDGAICRRRRNQMQAQGNIVNDFSLSEAIPMKRIPDANTSYVMEDPAPEPTGNKRKNWFRETLPSIQE</sequence>
<name>A0A9N9YV46_9HYPO</name>
<organism evidence="4 5">
    <name type="scientific">Clonostachys solani</name>
    <dbReference type="NCBI Taxonomy" id="160281"/>
    <lineage>
        <taxon>Eukaryota</taxon>
        <taxon>Fungi</taxon>
        <taxon>Dikarya</taxon>
        <taxon>Ascomycota</taxon>
        <taxon>Pezizomycotina</taxon>
        <taxon>Sordariomycetes</taxon>
        <taxon>Hypocreomycetidae</taxon>
        <taxon>Hypocreales</taxon>
        <taxon>Bionectriaceae</taxon>
        <taxon>Clonostachys</taxon>
    </lineage>
</organism>
<dbReference type="Pfam" id="PF20684">
    <property type="entry name" value="Fung_rhodopsin"/>
    <property type="match status" value="1"/>
</dbReference>
<dbReference type="EMBL" id="CABFOC020000014">
    <property type="protein sequence ID" value="CAH0046136.1"/>
    <property type="molecule type" value="Genomic_DNA"/>
</dbReference>
<evidence type="ECO:0000313" key="4">
    <source>
        <dbReference type="EMBL" id="CAH0046136.1"/>
    </source>
</evidence>
<feature type="transmembrane region" description="Helical" evidence="2">
    <location>
        <begin position="218"/>
        <end position="235"/>
    </location>
</feature>
<dbReference type="InterPro" id="IPR049326">
    <property type="entry name" value="Rhodopsin_dom_fungi"/>
</dbReference>
<feature type="transmembrane region" description="Helical" evidence="2">
    <location>
        <begin position="112"/>
        <end position="134"/>
    </location>
</feature>
<proteinExistence type="predicted"/>
<accession>A0A9N9YV46</accession>
<protein>
    <recommendedName>
        <fullName evidence="3">Rhodopsin domain-containing protein</fullName>
    </recommendedName>
</protein>
<reference evidence="4 5" key="2">
    <citation type="submission" date="2021-10" db="EMBL/GenBank/DDBJ databases">
        <authorList>
            <person name="Piombo E."/>
        </authorList>
    </citation>
    <scope>NUCLEOTIDE SEQUENCE [LARGE SCALE GENOMIC DNA]</scope>
</reference>
<feature type="region of interest" description="Disordered" evidence="1">
    <location>
        <begin position="317"/>
        <end position="345"/>
    </location>
</feature>
<dbReference type="OrthoDB" id="5134821at2759"/>
<dbReference type="Proteomes" id="UP000775872">
    <property type="component" value="Unassembled WGS sequence"/>
</dbReference>
<feature type="transmembrane region" description="Helical" evidence="2">
    <location>
        <begin position="34"/>
        <end position="60"/>
    </location>
</feature>
<keyword evidence="5" id="KW-1185">Reference proteome</keyword>